<dbReference type="Proteomes" id="UP000240883">
    <property type="component" value="Unassembled WGS sequence"/>
</dbReference>
<reference evidence="1 2" key="1">
    <citation type="journal article" date="2018" name="Front. Microbiol.">
        <title>Genome-Wide Analysis of Corynespora cassiicola Leaf Fall Disease Putative Effectors.</title>
        <authorList>
            <person name="Lopez D."/>
            <person name="Ribeiro S."/>
            <person name="Label P."/>
            <person name="Fumanal B."/>
            <person name="Venisse J.S."/>
            <person name="Kohler A."/>
            <person name="de Oliveira R.R."/>
            <person name="Labutti K."/>
            <person name="Lipzen A."/>
            <person name="Lail K."/>
            <person name="Bauer D."/>
            <person name="Ohm R.A."/>
            <person name="Barry K.W."/>
            <person name="Spatafora J."/>
            <person name="Grigoriev I.V."/>
            <person name="Martin F.M."/>
            <person name="Pujade-Renaud V."/>
        </authorList>
    </citation>
    <scope>NUCLEOTIDE SEQUENCE [LARGE SCALE GENOMIC DNA]</scope>
    <source>
        <strain evidence="1 2">Philippines</strain>
    </source>
</reference>
<evidence type="ECO:0000313" key="1">
    <source>
        <dbReference type="EMBL" id="PSN75592.1"/>
    </source>
</evidence>
<sequence>MALVCDTDVTRLKYGSFRIGLARGNRRRQPNAAACHIECLRGRQLNALPVRLSRHSFSTRLATSPIRPFGLTKGDLVEPAVVTQSHANMARPTAAHRAALAQRDSSGAKGATYYSHIPRFFVSRRFDRACIGDSCLGSLSYTNVGRRRCETSPRQINEFAR</sequence>
<keyword evidence="2" id="KW-1185">Reference proteome</keyword>
<proteinExistence type="predicted"/>
<evidence type="ECO:0000313" key="2">
    <source>
        <dbReference type="Proteomes" id="UP000240883"/>
    </source>
</evidence>
<dbReference type="EMBL" id="KZ678128">
    <property type="protein sequence ID" value="PSN75592.1"/>
    <property type="molecule type" value="Genomic_DNA"/>
</dbReference>
<name>A0A2T2PD60_CORCC</name>
<protein>
    <submittedName>
        <fullName evidence="1">Uncharacterized protein</fullName>
    </submittedName>
</protein>
<gene>
    <name evidence="1" type="ORF">BS50DRAFT_43489</name>
</gene>
<accession>A0A2T2PD60</accession>
<dbReference type="AlphaFoldDB" id="A0A2T2PD60"/>
<organism evidence="1 2">
    <name type="scientific">Corynespora cassiicola Philippines</name>
    <dbReference type="NCBI Taxonomy" id="1448308"/>
    <lineage>
        <taxon>Eukaryota</taxon>
        <taxon>Fungi</taxon>
        <taxon>Dikarya</taxon>
        <taxon>Ascomycota</taxon>
        <taxon>Pezizomycotina</taxon>
        <taxon>Dothideomycetes</taxon>
        <taxon>Pleosporomycetidae</taxon>
        <taxon>Pleosporales</taxon>
        <taxon>Corynesporascaceae</taxon>
        <taxon>Corynespora</taxon>
    </lineage>
</organism>